<dbReference type="Pfam" id="PF13515">
    <property type="entry name" value="FUSC_2"/>
    <property type="match status" value="1"/>
</dbReference>
<feature type="domain" description="Integral membrane protein YccS N-terminal" evidence="9">
    <location>
        <begin position="117"/>
        <end position="386"/>
    </location>
</feature>
<comment type="caution">
    <text evidence="11">The sequence shown here is derived from an EMBL/GenBank/DDBJ whole genome shotgun (WGS) entry which is preliminary data.</text>
</comment>
<evidence type="ECO:0000256" key="8">
    <source>
        <dbReference type="SAM" id="Phobius"/>
    </source>
</evidence>
<accession>A0ABY1QTG8</accession>
<keyword evidence="2" id="KW-1003">Cell membrane</keyword>
<evidence type="ECO:0000256" key="5">
    <source>
        <dbReference type="ARBA" id="ARBA00023136"/>
    </source>
</evidence>
<keyword evidence="12" id="KW-1185">Reference proteome</keyword>
<evidence type="ECO:0000259" key="10">
    <source>
        <dbReference type="Pfam" id="PF13515"/>
    </source>
</evidence>
<evidence type="ECO:0000256" key="2">
    <source>
        <dbReference type="ARBA" id="ARBA00022475"/>
    </source>
</evidence>
<feature type="domain" description="Integral membrane bound transporter" evidence="10">
    <location>
        <begin position="452"/>
        <end position="574"/>
    </location>
</feature>
<evidence type="ECO:0000256" key="6">
    <source>
        <dbReference type="ARBA" id="ARBA00043993"/>
    </source>
</evidence>
<evidence type="ECO:0000256" key="1">
    <source>
        <dbReference type="ARBA" id="ARBA00004651"/>
    </source>
</evidence>
<keyword evidence="5 8" id="KW-0472">Membrane</keyword>
<dbReference type="InterPro" id="IPR032692">
    <property type="entry name" value="YccS_N"/>
</dbReference>
<evidence type="ECO:0000256" key="3">
    <source>
        <dbReference type="ARBA" id="ARBA00022692"/>
    </source>
</evidence>
<gene>
    <name evidence="11" type="ORF">SAMN06295970_12869</name>
</gene>
<comment type="subcellular location">
    <subcellularLocation>
        <location evidence="1">Cell membrane</location>
        <topology evidence="1">Multi-pass membrane protein</topology>
    </subcellularLocation>
</comment>
<keyword evidence="3 8" id="KW-0812">Transmembrane</keyword>
<evidence type="ECO:0000256" key="7">
    <source>
        <dbReference type="SAM" id="MobiDB-lite"/>
    </source>
</evidence>
<evidence type="ECO:0000256" key="4">
    <source>
        <dbReference type="ARBA" id="ARBA00022989"/>
    </source>
</evidence>
<feature type="transmembrane region" description="Helical" evidence="8">
    <location>
        <begin position="512"/>
        <end position="528"/>
    </location>
</feature>
<dbReference type="Proteomes" id="UP001158049">
    <property type="component" value="Unassembled WGS sequence"/>
</dbReference>
<feature type="transmembrane region" description="Helical" evidence="8">
    <location>
        <begin position="437"/>
        <end position="454"/>
    </location>
</feature>
<evidence type="ECO:0000313" key="11">
    <source>
        <dbReference type="EMBL" id="SMP78346.1"/>
    </source>
</evidence>
<feature type="transmembrane region" description="Helical" evidence="8">
    <location>
        <begin position="113"/>
        <end position="132"/>
    </location>
</feature>
<organism evidence="11 12">
    <name type="scientific">Noviherbaspirillum suwonense</name>
    <dbReference type="NCBI Taxonomy" id="1224511"/>
    <lineage>
        <taxon>Bacteria</taxon>
        <taxon>Pseudomonadati</taxon>
        <taxon>Pseudomonadota</taxon>
        <taxon>Betaproteobacteria</taxon>
        <taxon>Burkholderiales</taxon>
        <taxon>Oxalobacteraceae</taxon>
        <taxon>Noviherbaspirillum</taxon>
    </lineage>
</organism>
<dbReference type="InterPro" id="IPR049453">
    <property type="entry name" value="Memb_transporter_dom"/>
</dbReference>
<proteinExistence type="inferred from homology"/>
<feature type="transmembrane region" description="Helical" evidence="8">
    <location>
        <begin position="138"/>
        <end position="157"/>
    </location>
</feature>
<evidence type="ECO:0000259" key="9">
    <source>
        <dbReference type="Pfam" id="PF12805"/>
    </source>
</evidence>
<reference evidence="11 12" key="1">
    <citation type="submission" date="2017-05" db="EMBL/GenBank/DDBJ databases">
        <authorList>
            <person name="Varghese N."/>
            <person name="Submissions S."/>
        </authorList>
    </citation>
    <scope>NUCLEOTIDE SEQUENCE [LARGE SCALE GENOMIC DNA]</scope>
    <source>
        <strain evidence="11 12">DSM 26001</strain>
    </source>
</reference>
<dbReference type="EMBL" id="FXUL01000028">
    <property type="protein sequence ID" value="SMP78346.1"/>
    <property type="molecule type" value="Genomic_DNA"/>
</dbReference>
<feature type="transmembrane region" description="Helical" evidence="8">
    <location>
        <begin position="186"/>
        <end position="210"/>
    </location>
</feature>
<keyword evidence="4 8" id="KW-1133">Transmembrane helix</keyword>
<protein>
    <submittedName>
        <fullName evidence="11">Uncharacterized membrane protein YccC</fullName>
    </submittedName>
</protein>
<comment type="similarity">
    <text evidence="6">Belongs to the YccS/YhfK family.</text>
</comment>
<feature type="transmembrane region" description="Helical" evidence="8">
    <location>
        <begin position="460"/>
        <end position="478"/>
    </location>
</feature>
<dbReference type="PANTHER" id="PTHR30509">
    <property type="entry name" value="P-HYDROXYBENZOIC ACID EFFLUX PUMP SUBUNIT-RELATED"/>
    <property type="match status" value="1"/>
</dbReference>
<feature type="transmembrane region" description="Helical" evidence="8">
    <location>
        <begin position="490"/>
        <end position="506"/>
    </location>
</feature>
<dbReference type="PANTHER" id="PTHR30509:SF9">
    <property type="entry name" value="MULTIDRUG RESISTANCE PROTEIN MDTO"/>
    <property type="match status" value="1"/>
</dbReference>
<name>A0ABY1QTG8_9BURK</name>
<feature type="transmembrane region" description="Helical" evidence="8">
    <location>
        <begin position="63"/>
        <end position="83"/>
    </location>
</feature>
<feature type="region of interest" description="Disordered" evidence="7">
    <location>
        <begin position="21"/>
        <end position="40"/>
    </location>
</feature>
<dbReference type="Pfam" id="PF12805">
    <property type="entry name" value="FUSC-like"/>
    <property type="match status" value="1"/>
</dbReference>
<evidence type="ECO:0000313" key="12">
    <source>
        <dbReference type="Proteomes" id="UP001158049"/>
    </source>
</evidence>
<sequence length="764" mass="84735">MVTAIGMRTHRGNVASLHTFVHHDHRNPPGSPPRYHSRHRQAKAANHSMHYALTPRTFLYSHYFSTGLRIATGVLGLTLLTLWATRLDLAMVVCIGALCTSLMDLPSPLRHKFNEMLASVLLGSAVTLVISLCAPVHWLLGIMVALVSFFASMMVAFGRKGLPLQFAALFVMSLAMQTELRPLQALAHAGLFMAGGLAYLAYAIAIAWMLRRRIKEQVLAEALYELALYVSTKAGFYDVHVDLNTQSNALIRRQVVLAERQQAARDLILRGPRTERDKVLVQVHYAMLDLYELVLATYTDYALLRRQFADADVLTWMRDLIAKAATDIESLAFAITSHRPSVQRVSYAAELKALSAALEEMETMERQPVGEEALAMLRSSFSRISGMVGMIAQLHRATQPDAEGLELAPANDMTPFLTQQKYEFGVLRQNMRMDSPIFRFSLRVLLAVGLGLLVAEHLPYASHGYWIVLTIAVILKPTFSMTRQRRRDRVVGTLVGCGLTALILHVTREPAVLLGLLFIATAAGPAFVQIKYRYTAVAASMQILLQMSLLLPDSSHVVSERLLDTLIGAAIATLFSFVLPSWEYRTLPGLLRNVLQAGVDYIAAARELLQARVENDFVYRLRRKQFTDHLAALSAALMRMQDEPASKRRAVEEINQFILQNYLVASQVAAIRLLLRNHADALPRETVNAWLDEACDRASLTLQQAFAALDSGVAPAPVPAETVEAHGAWSGWAPLKRRTRMLLTDARKVGLQAAAVARALRQAP</sequence>